<dbReference type="OrthoDB" id="166538at2"/>
<dbReference type="STRING" id="360412.LARV_03074"/>
<feature type="chain" id="PRO_5006633068" description="DUF3887 domain-containing protein" evidence="1">
    <location>
        <begin position="28"/>
        <end position="145"/>
    </location>
</feature>
<dbReference type="Gene3D" id="3.10.450.590">
    <property type="match status" value="1"/>
</dbReference>
<accession>A0A0S7BNF9</accession>
<feature type="signal peptide" evidence="1">
    <location>
        <begin position="1"/>
        <end position="27"/>
    </location>
</feature>
<sequence length="145" mass="15924">MKSRMLHILLAASLLLLALTACLPGKAVKGDDQKAVLAYVEPIADRIFNGIEGNDYALFSQDFNETMIKGIDEASFQQLRELLSTKVGSYQSREVSSVRDVDGTLLVIYTAVYTNAKQVVINLSVTGTEPHQVTGLYFNAPELKK</sequence>
<dbReference type="PROSITE" id="PS51257">
    <property type="entry name" value="PROKAR_LIPOPROTEIN"/>
    <property type="match status" value="1"/>
</dbReference>
<organism evidence="2">
    <name type="scientific">Longilinea arvoryzae</name>
    <dbReference type="NCBI Taxonomy" id="360412"/>
    <lineage>
        <taxon>Bacteria</taxon>
        <taxon>Bacillati</taxon>
        <taxon>Chloroflexota</taxon>
        <taxon>Anaerolineae</taxon>
        <taxon>Anaerolineales</taxon>
        <taxon>Anaerolineaceae</taxon>
        <taxon>Longilinea</taxon>
    </lineage>
</organism>
<evidence type="ECO:0000256" key="1">
    <source>
        <dbReference type="SAM" id="SignalP"/>
    </source>
</evidence>
<reference evidence="2" key="1">
    <citation type="submission" date="2015-07" db="EMBL/GenBank/DDBJ databases">
        <title>Draft Genome Sequences of Anaerolinea thermolimosa IMO-1, Bellilinea caldifistulae GOMI-1, Leptolinea tardivitalis YMTK-2, Levilinea saccharolytica KIBI-1,Longilinea arvoryzae KOME-1, Previously Described as Members of the Anaerolineaceae (Chloroflexi).</title>
        <authorList>
            <person name="Sekiguchi Y."/>
            <person name="Ohashi A."/>
            <person name="Matsuura N."/>
            <person name="Tourlousse M.D."/>
        </authorList>
    </citation>
    <scope>NUCLEOTIDE SEQUENCE [LARGE SCALE GENOMIC DNA]</scope>
    <source>
        <strain evidence="2">KOME-1</strain>
    </source>
</reference>
<evidence type="ECO:0000313" key="3">
    <source>
        <dbReference type="Proteomes" id="UP000055060"/>
    </source>
</evidence>
<keyword evidence="3" id="KW-1185">Reference proteome</keyword>
<dbReference type="Proteomes" id="UP000055060">
    <property type="component" value="Unassembled WGS sequence"/>
</dbReference>
<keyword evidence="1" id="KW-0732">Signal</keyword>
<protein>
    <recommendedName>
        <fullName evidence="4">DUF3887 domain-containing protein</fullName>
    </recommendedName>
</protein>
<dbReference type="AlphaFoldDB" id="A0A0S7BNF9"/>
<proteinExistence type="predicted"/>
<name>A0A0S7BNF9_9CHLR</name>
<evidence type="ECO:0000313" key="2">
    <source>
        <dbReference type="EMBL" id="GAP15290.1"/>
    </source>
</evidence>
<evidence type="ECO:0008006" key="4">
    <source>
        <dbReference type="Google" id="ProtNLM"/>
    </source>
</evidence>
<gene>
    <name evidence="2" type="ORF">LARV_03074</name>
</gene>
<dbReference type="EMBL" id="DF967972">
    <property type="protein sequence ID" value="GAP15290.1"/>
    <property type="molecule type" value="Genomic_DNA"/>
</dbReference>
<dbReference type="RefSeq" id="WP_075074475.1">
    <property type="nucleotide sequence ID" value="NZ_DF967972.1"/>
</dbReference>